<accession>A0A834YDW8</accession>
<name>A0A834YDW8_TETSI</name>
<organism evidence="1 2">
    <name type="scientific">Tetracentron sinense</name>
    <name type="common">Spur-leaf</name>
    <dbReference type="NCBI Taxonomy" id="13715"/>
    <lineage>
        <taxon>Eukaryota</taxon>
        <taxon>Viridiplantae</taxon>
        <taxon>Streptophyta</taxon>
        <taxon>Embryophyta</taxon>
        <taxon>Tracheophyta</taxon>
        <taxon>Spermatophyta</taxon>
        <taxon>Magnoliopsida</taxon>
        <taxon>Trochodendrales</taxon>
        <taxon>Trochodendraceae</taxon>
        <taxon>Tetracentron</taxon>
    </lineage>
</organism>
<keyword evidence="2" id="KW-1185">Reference proteome</keyword>
<sequence>MVGNGNVVGCPAGQISTLPKSFSVNSSRSSNDEDLRELIRAASTRNLGNKVEADLMRQKQLRQSATTRPKGVPRSFSVGIGRIEEDKPCEFGEHVNVKTDGLYPRSRSYAVSKRPERCLKCISALLMNLPTLKGSSGDSESE</sequence>
<protein>
    <submittedName>
        <fullName evidence="1">Uncharacterized protein</fullName>
    </submittedName>
</protein>
<comment type="caution">
    <text evidence="1">The sequence shown here is derived from an EMBL/GenBank/DDBJ whole genome shotgun (WGS) entry which is preliminary data.</text>
</comment>
<dbReference type="PANTHER" id="PTHR33526">
    <property type="entry name" value="OS07G0123800 PROTEIN"/>
    <property type="match status" value="1"/>
</dbReference>
<proteinExistence type="predicted"/>
<evidence type="ECO:0000313" key="1">
    <source>
        <dbReference type="EMBL" id="KAF8377664.1"/>
    </source>
</evidence>
<dbReference type="EMBL" id="JABCRI010000024">
    <property type="protein sequence ID" value="KAF8377664.1"/>
    <property type="molecule type" value="Genomic_DNA"/>
</dbReference>
<dbReference type="PANTHER" id="PTHR33526:SF4">
    <property type="entry name" value="OS07G0123800 PROTEIN"/>
    <property type="match status" value="1"/>
</dbReference>
<dbReference type="OMA" id="KSMTECS"/>
<evidence type="ECO:0000313" key="2">
    <source>
        <dbReference type="Proteomes" id="UP000655225"/>
    </source>
</evidence>
<dbReference type="Proteomes" id="UP000655225">
    <property type="component" value="Unassembled WGS sequence"/>
</dbReference>
<dbReference type="OrthoDB" id="694638at2759"/>
<reference evidence="1 2" key="1">
    <citation type="submission" date="2020-04" db="EMBL/GenBank/DDBJ databases">
        <title>Plant Genome Project.</title>
        <authorList>
            <person name="Zhang R.-G."/>
        </authorList>
    </citation>
    <scope>NUCLEOTIDE SEQUENCE [LARGE SCALE GENOMIC DNA]</scope>
    <source>
        <strain evidence="1">YNK0</strain>
        <tissue evidence="1">Leaf</tissue>
    </source>
</reference>
<gene>
    <name evidence="1" type="ORF">HHK36_031048</name>
</gene>
<dbReference type="AlphaFoldDB" id="A0A834YDW8"/>